<evidence type="ECO:0000313" key="3">
    <source>
        <dbReference type="EMBL" id="PMS24507.1"/>
    </source>
</evidence>
<dbReference type="EMBL" id="PNXY01000034">
    <property type="protein sequence ID" value="PMS24507.1"/>
    <property type="molecule type" value="Genomic_DNA"/>
</dbReference>
<dbReference type="Pfam" id="PF00296">
    <property type="entry name" value="Bac_luciferase"/>
    <property type="match status" value="1"/>
</dbReference>
<reference evidence="3 4" key="1">
    <citation type="submission" date="2018-01" db="EMBL/GenBank/DDBJ databases">
        <title>Whole genome analyses suggest that Burkholderia sensu lato contains two further novel genera in the rhizoxinica-symbiotica group Mycetohabitans gen. nov., and Trinickia gen. nov.: implications for the evolution of diazotrophy and nodulation in the Burkholderiaceae.</title>
        <authorList>
            <person name="Estrada-de los Santos P."/>
            <person name="Palmer M."/>
            <person name="Chavez-Ramirez B."/>
            <person name="Beukes C."/>
            <person name="Steenkamp E.T."/>
            <person name="Hirsch A.M."/>
            <person name="Manyaka P."/>
            <person name="Maluk M."/>
            <person name="Lafos M."/>
            <person name="Crook M."/>
            <person name="Gross E."/>
            <person name="Simon M.F."/>
            <person name="Bueno dos Reis Junior F."/>
            <person name="Poole P.S."/>
            <person name="Venter S.N."/>
            <person name="James E.K."/>
        </authorList>
    </citation>
    <scope>NUCLEOTIDE SEQUENCE [LARGE SCALE GENOMIC DNA]</scope>
    <source>
        <strain evidence="3 4">WSM 3937</strain>
    </source>
</reference>
<dbReference type="PANTHER" id="PTHR43244:SF2">
    <property type="entry name" value="CONSERVED HYPOTHETICAL ALANINE AND PROLINE-RICH PROTEIN"/>
    <property type="match status" value="1"/>
</dbReference>
<dbReference type="Gene3D" id="3.20.20.30">
    <property type="entry name" value="Luciferase-like domain"/>
    <property type="match status" value="1"/>
</dbReference>
<proteinExistence type="predicted"/>
<dbReference type="Proteomes" id="UP000494205">
    <property type="component" value="Unassembled WGS sequence"/>
</dbReference>
<dbReference type="InterPro" id="IPR011251">
    <property type="entry name" value="Luciferase-like_dom"/>
</dbReference>
<protein>
    <recommendedName>
        <fullName evidence="1">Luciferase-like domain-containing protein</fullName>
    </recommendedName>
</protein>
<gene>
    <name evidence="3" type="ORF">C0Z16_30800</name>
    <name evidence="2" type="ORF">LMG27174_06249</name>
</gene>
<dbReference type="GO" id="GO:0016705">
    <property type="term" value="F:oxidoreductase activity, acting on paired donors, with incorporation or reduction of molecular oxygen"/>
    <property type="evidence" value="ECO:0007669"/>
    <property type="project" value="InterPro"/>
</dbReference>
<dbReference type="EMBL" id="CADIJZ010000033">
    <property type="protein sequence ID" value="CAB3735895.1"/>
    <property type="molecule type" value="Genomic_DNA"/>
</dbReference>
<dbReference type="CDD" id="cd01097">
    <property type="entry name" value="Tetrahydromethanopterin_reductase"/>
    <property type="match status" value="1"/>
</dbReference>
<dbReference type="Proteomes" id="UP000235659">
    <property type="component" value="Unassembled WGS sequence"/>
</dbReference>
<reference evidence="2 5" key="2">
    <citation type="submission" date="2020-04" db="EMBL/GenBank/DDBJ databases">
        <authorList>
            <person name="De Canck E."/>
        </authorList>
    </citation>
    <scope>NUCLEOTIDE SEQUENCE [LARGE SCALE GENOMIC DNA]</scope>
    <source>
        <strain evidence="2 5">LMG 27174</strain>
    </source>
</reference>
<dbReference type="AlphaFoldDB" id="A0A2N7W533"/>
<dbReference type="InterPro" id="IPR036661">
    <property type="entry name" value="Luciferase-like_sf"/>
</dbReference>
<feature type="domain" description="Luciferase-like" evidence="1">
    <location>
        <begin position="16"/>
        <end position="263"/>
    </location>
</feature>
<evidence type="ECO:0000313" key="5">
    <source>
        <dbReference type="Proteomes" id="UP000494205"/>
    </source>
</evidence>
<accession>A0A2N7W533</accession>
<evidence type="ECO:0000313" key="4">
    <source>
        <dbReference type="Proteomes" id="UP000235659"/>
    </source>
</evidence>
<name>A0A2N7W533_9BURK</name>
<sequence>MPRVAVLLDQNAYNLASDELIGAVKQIEQLGYESVWLLDSFSRDPFITASFILSKTDKIAVGTGIATVYSRDAMAAVQARETLSEYYPGRFLMGLGASNETIVKMRGGAWMPPVKKMSAYLEAMVTTELAHPRPRALAPIYLAAHAPGLQNLAIKHASGIITWILPVDSVRVARSHIGNDLEITANFPCVVNANENEARKIAREFLSSYLQLDYYRSAYTAIGFAADDFENGGSDRLIDAIVAWGDPPKIKQRVDEYEVAGATRVVLNPIRGAAGDVPGREWNAESDLESLIKLAPLLL</sequence>
<evidence type="ECO:0000259" key="1">
    <source>
        <dbReference type="Pfam" id="PF00296"/>
    </source>
</evidence>
<dbReference type="InterPro" id="IPR050564">
    <property type="entry name" value="F420-G6PD/mer"/>
</dbReference>
<dbReference type="PANTHER" id="PTHR43244">
    <property type="match status" value="1"/>
</dbReference>
<evidence type="ECO:0000313" key="2">
    <source>
        <dbReference type="EMBL" id="CAB3735895.1"/>
    </source>
</evidence>
<dbReference type="SUPFAM" id="SSF51679">
    <property type="entry name" value="Bacterial luciferase-like"/>
    <property type="match status" value="1"/>
</dbReference>
<keyword evidence="4" id="KW-1185">Reference proteome</keyword>
<organism evidence="2 5">
    <name type="scientific">Paraburkholderia rhynchosiae</name>
    <dbReference type="NCBI Taxonomy" id="487049"/>
    <lineage>
        <taxon>Bacteria</taxon>
        <taxon>Pseudomonadati</taxon>
        <taxon>Pseudomonadota</taxon>
        <taxon>Betaproteobacteria</taxon>
        <taxon>Burkholderiales</taxon>
        <taxon>Burkholderiaceae</taxon>
        <taxon>Paraburkholderia</taxon>
    </lineage>
</organism>